<proteinExistence type="predicted"/>
<feature type="region of interest" description="Disordered" evidence="3">
    <location>
        <begin position="57"/>
        <end position="89"/>
    </location>
</feature>
<feature type="compositionally biased region" description="Basic and acidic residues" evidence="3">
    <location>
        <begin position="878"/>
        <end position="894"/>
    </location>
</feature>
<reference evidence="5" key="1">
    <citation type="submission" date="2022-07" db="EMBL/GenBank/DDBJ databases">
        <title>Genome Sequence of Leucocoprinus birnbaumii.</title>
        <authorList>
            <person name="Buettner E."/>
        </authorList>
    </citation>
    <scope>NUCLEOTIDE SEQUENCE</scope>
    <source>
        <strain evidence="5">VT141</strain>
    </source>
</reference>
<dbReference type="PANTHER" id="PTHR45865:SF1">
    <property type="entry name" value="E3 UBIQUITIN-PROTEIN LIGASE SHPRH"/>
    <property type="match status" value="1"/>
</dbReference>
<dbReference type="InterPro" id="IPR027417">
    <property type="entry name" value="P-loop_NTPase"/>
</dbReference>
<evidence type="ECO:0000313" key="5">
    <source>
        <dbReference type="EMBL" id="KAJ3562251.1"/>
    </source>
</evidence>
<feature type="compositionally biased region" description="Polar residues" evidence="3">
    <location>
        <begin position="866"/>
        <end position="877"/>
    </location>
</feature>
<dbReference type="GO" id="GO:0005524">
    <property type="term" value="F:ATP binding"/>
    <property type="evidence" value="ECO:0007669"/>
    <property type="project" value="InterPro"/>
</dbReference>
<sequence>MRITYSQHATPALQHAYDTWPRFRHNSPVDFYPLLKLQGLFNQILRKASSNDQDIGELRKGKKRAGSPLPLDHVPKKQKNTLNGETSSNGLKAHSSFSLDLEHPFFKDRVEGLPVWQHTFIFRYTSGTDEPALAELSQLLSSLRDSFAEATTVDIGQCRIRDLGGHLVAVWGKGVPQPFGEWLLLPALKYEEDYFAVLRSCYELQLIEKADIKADMKINLFPEGSNDTDQLPFEVQLDISVCMVHPSDFNLLDRRLPKKQINVIREHQQRLCHFLYGRRLDQDMIDIPHSIDIPYFYSILTSAPQAPSQLADAAMQPDALLPNLLPFQRRSVAWLLSREGKEVTADGKIIAKTDDPDYSFWDTVQEGNDTFAYNRLARMVSTENEKGDERRAYGGILAEEPGLGKTLETLALILLNPAPEDRTPAMIRWDPESRLDVKAVKTTLIVTPTSLAGQWVDEITAHAPSLKVLVERARPKTSERREREEREESSAKKNKKGRASSTKVRSKKGKGKAKAQDDDDFTEDTESTDMVIDRIEEDEEDVLDWCQYVQEFDIVVTTYMALRSDFNVARAAIKRPRREDVSYANVVRPRSPLVMVEWMRVVMDEVQMVGGGKTEDMVSLIPRLASFAVSGTPARSQVSDLNHVLKFLRVDDAVGGPRLWNELLQPYNANEFAAFFQKYAIRTMKADVKAELTIPQQTRYVVGIEIGPIEREVYDQMLQNMLNELGLDAHGVAASAGWQVDATYLRSSLRRLRALCTHPQVGQLQRQGDKPIKPGAVKSMEEVLEDLKDKNWRSTLDDAKLKIHGLCVLAQYQQQTQDPNRYHKALQTLQDAERDVNNVLEELQNAIRQHQDKAKVLDMPQEEQDGQATQESGLTTNDKGKGREVSPNDDELPKKCRRGRIRQQTSGIATTFERV</sequence>
<name>A0AAD5VM95_9AGAR</name>
<dbReference type="PROSITE" id="PS51192">
    <property type="entry name" value="HELICASE_ATP_BIND_1"/>
    <property type="match status" value="1"/>
</dbReference>
<evidence type="ECO:0000256" key="3">
    <source>
        <dbReference type="SAM" id="MobiDB-lite"/>
    </source>
</evidence>
<dbReference type="InterPro" id="IPR000330">
    <property type="entry name" value="SNF2_N"/>
</dbReference>
<dbReference type="Proteomes" id="UP001213000">
    <property type="component" value="Unassembled WGS sequence"/>
</dbReference>
<dbReference type="GO" id="GO:0006974">
    <property type="term" value="P:DNA damage response"/>
    <property type="evidence" value="ECO:0007669"/>
    <property type="project" value="TreeGrafter"/>
</dbReference>
<dbReference type="Gene3D" id="3.40.50.10810">
    <property type="entry name" value="Tandem AAA-ATPase domain"/>
    <property type="match status" value="2"/>
</dbReference>
<feature type="region of interest" description="Disordered" evidence="3">
    <location>
        <begin position="851"/>
        <end position="915"/>
    </location>
</feature>
<dbReference type="SUPFAM" id="SSF52540">
    <property type="entry name" value="P-loop containing nucleoside triphosphate hydrolases"/>
    <property type="match status" value="1"/>
</dbReference>
<dbReference type="AlphaFoldDB" id="A0AAD5VM95"/>
<dbReference type="GO" id="GO:0005634">
    <property type="term" value="C:nucleus"/>
    <property type="evidence" value="ECO:0007669"/>
    <property type="project" value="TreeGrafter"/>
</dbReference>
<dbReference type="Gene3D" id="3.40.50.300">
    <property type="entry name" value="P-loop containing nucleotide triphosphate hydrolases"/>
    <property type="match status" value="1"/>
</dbReference>
<accession>A0AAD5VM95</accession>
<keyword evidence="1" id="KW-0547">Nucleotide-binding</keyword>
<dbReference type="SMART" id="SM00487">
    <property type="entry name" value="DEXDc"/>
    <property type="match status" value="1"/>
</dbReference>
<organism evidence="5 6">
    <name type="scientific">Leucocoprinus birnbaumii</name>
    <dbReference type="NCBI Taxonomy" id="56174"/>
    <lineage>
        <taxon>Eukaryota</taxon>
        <taxon>Fungi</taxon>
        <taxon>Dikarya</taxon>
        <taxon>Basidiomycota</taxon>
        <taxon>Agaricomycotina</taxon>
        <taxon>Agaricomycetes</taxon>
        <taxon>Agaricomycetidae</taxon>
        <taxon>Agaricales</taxon>
        <taxon>Agaricineae</taxon>
        <taxon>Agaricaceae</taxon>
        <taxon>Leucocoprinus</taxon>
    </lineage>
</organism>
<keyword evidence="6" id="KW-1185">Reference proteome</keyword>
<dbReference type="PANTHER" id="PTHR45865">
    <property type="entry name" value="E3 UBIQUITIN-PROTEIN LIGASE SHPRH FAMILY MEMBER"/>
    <property type="match status" value="1"/>
</dbReference>
<dbReference type="InterPro" id="IPR052583">
    <property type="entry name" value="ATP-helicase/E3_Ub-Ligase"/>
</dbReference>
<evidence type="ECO:0000259" key="4">
    <source>
        <dbReference type="PROSITE" id="PS51192"/>
    </source>
</evidence>
<evidence type="ECO:0000313" key="6">
    <source>
        <dbReference type="Proteomes" id="UP001213000"/>
    </source>
</evidence>
<feature type="compositionally biased region" description="Basic residues" evidence="3">
    <location>
        <begin position="492"/>
        <end position="513"/>
    </location>
</feature>
<feature type="compositionally biased region" description="Acidic residues" evidence="3">
    <location>
        <begin position="517"/>
        <end position="527"/>
    </location>
</feature>
<protein>
    <recommendedName>
        <fullName evidence="4">Helicase ATP-binding domain-containing protein</fullName>
    </recommendedName>
</protein>
<dbReference type="Pfam" id="PF00176">
    <property type="entry name" value="SNF2-rel_dom"/>
    <property type="match status" value="1"/>
</dbReference>
<dbReference type="GO" id="GO:0000209">
    <property type="term" value="P:protein polyubiquitination"/>
    <property type="evidence" value="ECO:0007669"/>
    <property type="project" value="TreeGrafter"/>
</dbReference>
<keyword evidence="2" id="KW-0067">ATP-binding</keyword>
<dbReference type="EMBL" id="JANIEX010000892">
    <property type="protein sequence ID" value="KAJ3562251.1"/>
    <property type="molecule type" value="Genomic_DNA"/>
</dbReference>
<feature type="compositionally biased region" description="Polar residues" evidence="3">
    <location>
        <begin position="80"/>
        <end position="89"/>
    </location>
</feature>
<feature type="region of interest" description="Disordered" evidence="3">
    <location>
        <begin position="470"/>
        <end position="529"/>
    </location>
</feature>
<dbReference type="GO" id="GO:0061630">
    <property type="term" value="F:ubiquitin protein ligase activity"/>
    <property type="evidence" value="ECO:0007669"/>
    <property type="project" value="TreeGrafter"/>
</dbReference>
<feature type="compositionally biased region" description="Basic and acidic residues" evidence="3">
    <location>
        <begin position="470"/>
        <end position="491"/>
    </location>
</feature>
<evidence type="ECO:0000256" key="2">
    <source>
        <dbReference type="ARBA" id="ARBA00022840"/>
    </source>
</evidence>
<evidence type="ECO:0000256" key="1">
    <source>
        <dbReference type="ARBA" id="ARBA00022741"/>
    </source>
</evidence>
<dbReference type="InterPro" id="IPR014001">
    <property type="entry name" value="Helicase_ATP-bd"/>
</dbReference>
<comment type="caution">
    <text evidence="5">The sequence shown here is derived from an EMBL/GenBank/DDBJ whole genome shotgun (WGS) entry which is preliminary data.</text>
</comment>
<dbReference type="InterPro" id="IPR038718">
    <property type="entry name" value="SNF2-like_sf"/>
</dbReference>
<gene>
    <name evidence="5" type="ORF">NP233_g9694</name>
</gene>
<feature type="domain" description="Helicase ATP-binding" evidence="4">
    <location>
        <begin position="386"/>
        <end position="651"/>
    </location>
</feature>